<dbReference type="Pfam" id="PF02870">
    <property type="entry name" value="Methyltransf_1N"/>
    <property type="match status" value="1"/>
</dbReference>
<dbReference type="GO" id="GO:0003908">
    <property type="term" value="F:methylated-DNA-[protein]-cysteine S-methyltransferase activity"/>
    <property type="evidence" value="ECO:0007669"/>
    <property type="project" value="UniProtKB-EC"/>
</dbReference>
<evidence type="ECO:0000256" key="1">
    <source>
        <dbReference type="ARBA" id="ARBA00001286"/>
    </source>
</evidence>
<sequence length="162" mass="17890">MKLYYGKLSWNSSTYIVASTKKGLAFVGSPNQSLKEIDDIYHGADIIHDEKANSGVIKELKEYLSGKRTTFDISLDVQIGTPLQKSVWQQLRSVACGSTINYSELAEKVGHPTAIRAVASAVARNPILMIVPCHRVLRKDGSIGQYRGGVEIKRELLALEEQ</sequence>
<comment type="catalytic activity">
    <reaction evidence="1">
        <text>a 4-O-methyl-thymidine in DNA + L-cysteinyl-[protein] = a thymidine in DNA + S-methyl-L-cysteinyl-[protein]</text>
        <dbReference type="Rhea" id="RHEA:53428"/>
        <dbReference type="Rhea" id="RHEA-COMP:10131"/>
        <dbReference type="Rhea" id="RHEA-COMP:10132"/>
        <dbReference type="Rhea" id="RHEA-COMP:13555"/>
        <dbReference type="Rhea" id="RHEA-COMP:13556"/>
        <dbReference type="ChEBI" id="CHEBI:29950"/>
        <dbReference type="ChEBI" id="CHEBI:82612"/>
        <dbReference type="ChEBI" id="CHEBI:137386"/>
        <dbReference type="ChEBI" id="CHEBI:137387"/>
        <dbReference type="EC" id="2.1.1.63"/>
    </reaction>
</comment>
<name>A0A0R2NMA2_9LACO</name>
<dbReference type="PATRIC" id="fig|480391.4.peg.1239"/>
<evidence type="ECO:0000256" key="5">
    <source>
        <dbReference type="ARBA" id="ARBA00022679"/>
    </source>
</evidence>
<evidence type="ECO:0000259" key="9">
    <source>
        <dbReference type="Pfam" id="PF01035"/>
    </source>
</evidence>
<feature type="domain" description="Methylguanine DNA methyltransferase ribonuclease-like" evidence="10">
    <location>
        <begin position="3"/>
        <end position="76"/>
    </location>
</feature>
<comment type="catalytic activity">
    <reaction evidence="8">
        <text>a 6-O-methyl-2'-deoxyguanosine in DNA + L-cysteinyl-[protein] = S-methyl-L-cysteinyl-[protein] + a 2'-deoxyguanosine in DNA</text>
        <dbReference type="Rhea" id="RHEA:24000"/>
        <dbReference type="Rhea" id="RHEA-COMP:10131"/>
        <dbReference type="Rhea" id="RHEA-COMP:10132"/>
        <dbReference type="Rhea" id="RHEA-COMP:11367"/>
        <dbReference type="Rhea" id="RHEA-COMP:11368"/>
        <dbReference type="ChEBI" id="CHEBI:29950"/>
        <dbReference type="ChEBI" id="CHEBI:82612"/>
        <dbReference type="ChEBI" id="CHEBI:85445"/>
        <dbReference type="ChEBI" id="CHEBI:85448"/>
        <dbReference type="EC" id="2.1.1.63"/>
    </reaction>
</comment>
<dbReference type="SUPFAM" id="SSF53155">
    <property type="entry name" value="Methylated DNA-protein cysteine methyltransferase domain"/>
    <property type="match status" value="1"/>
</dbReference>
<accession>A0A0R2NMA2</accession>
<evidence type="ECO:0000259" key="10">
    <source>
        <dbReference type="Pfam" id="PF02870"/>
    </source>
</evidence>
<proteinExistence type="inferred from homology"/>
<dbReference type="GO" id="GO:0032259">
    <property type="term" value="P:methylation"/>
    <property type="evidence" value="ECO:0007669"/>
    <property type="project" value="UniProtKB-KW"/>
</dbReference>
<dbReference type="Proteomes" id="UP000051249">
    <property type="component" value="Unassembled WGS sequence"/>
</dbReference>
<keyword evidence="4 11" id="KW-0489">Methyltransferase</keyword>
<keyword evidence="5 11" id="KW-0808">Transferase</keyword>
<dbReference type="PANTHER" id="PTHR10815:SF12">
    <property type="entry name" value="METHYLATED-DNA--PROTEIN-CYSTEINE METHYLTRANSFERASE, INDUCIBLE"/>
    <property type="match status" value="1"/>
</dbReference>
<dbReference type="InterPro" id="IPR036217">
    <property type="entry name" value="MethylDNA_cys_MeTrfase_DNAb"/>
</dbReference>
<dbReference type="Gene3D" id="3.30.160.70">
    <property type="entry name" value="Methylated DNA-protein cysteine methyltransferase domain"/>
    <property type="match status" value="1"/>
</dbReference>
<dbReference type="FunFam" id="1.10.10.10:FF:000214">
    <property type="entry name" value="Methylated-DNA--protein-cysteine methyltransferase"/>
    <property type="match status" value="1"/>
</dbReference>
<feature type="domain" description="Methylated-DNA-[protein]-cysteine S-methyltransferase DNA binding" evidence="9">
    <location>
        <begin position="83"/>
        <end position="161"/>
    </location>
</feature>
<evidence type="ECO:0000256" key="6">
    <source>
        <dbReference type="ARBA" id="ARBA00022763"/>
    </source>
</evidence>
<dbReference type="NCBIfam" id="TIGR00589">
    <property type="entry name" value="ogt"/>
    <property type="match status" value="1"/>
</dbReference>
<evidence type="ECO:0000256" key="2">
    <source>
        <dbReference type="ARBA" id="ARBA00008711"/>
    </source>
</evidence>
<dbReference type="EC" id="2.1.1.63" evidence="3"/>
<dbReference type="GO" id="GO:0006281">
    <property type="term" value="P:DNA repair"/>
    <property type="evidence" value="ECO:0007669"/>
    <property type="project" value="UniProtKB-KW"/>
</dbReference>
<evidence type="ECO:0000256" key="7">
    <source>
        <dbReference type="ARBA" id="ARBA00023204"/>
    </source>
</evidence>
<dbReference type="PROSITE" id="PS00374">
    <property type="entry name" value="MGMT"/>
    <property type="match status" value="1"/>
</dbReference>
<keyword evidence="6" id="KW-0227">DNA damage</keyword>
<dbReference type="InterPro" id="IPR008332">
    <property type="entry name" value="MethylG_MeTrfase_N"/>
</dbReference>
<evidence type="ECO:0000313" key="12">
    <source>
        <dbReference type="Proteomes" id="UP000051249"/>
    </source>
</evidence>
<dbReference type="InterPro" id="IPR036631">
    <property type="entry name" value="MGMT_N_sf"/>
</dbReference>
<dbReference type="InterPro" id="IPR014048">
    <property type="entry name" value="MethylDNA_cys_MeTrfase_DNA-bd"/>
</dbReference>
<organism evidence="11 12">
    <name type="scientific">Pediococcus argentinicus</name>
    <dbReference type="NCBI Taxonomy" id="480391"/>
    <lineage>
        <taxon>Bacteria</taxon>
        <taxon>Bacillati</taxon>
        <taxon>Bacillota</taxon>
        <taxon>Bacilli</taxon>
        <taxon>Lactobacillales</taxon>
        <taxon>Lactobacillaceae</taxon>
        <taxon>Pediococcus</taxon>
    </lineage>
</organism>
<dbReference type="SUPFAM" id="SSF46767">
    <property type="entry name" value="Methylated DNA-protein cysteine methyltransferase, C-terminal domain"/>
    <property type="match status" value="1"/>
</dbReference>
<dbReference type="CDD" id="cd06445">
    <property type="entry name" value="ATase"/>
    <property type="match status" value="1"/>
</dbReference>
<dbReference type="InterPro" id="IPR001497">
    <property type="entry name" value="MethylDNA_cys_MeTrfase_AS"/>
</dbReference>
<reference evidence="11 12" key="1">
    <citation type="journal article" date="2015" name="Genome Announc.">
        <title>Expanding the biotechnology potential of lactobacilli through comparative genomics of 213 strains and associated genera.</title>
        <authorList>
            <person name="Sun Z."/>
            <person name="Harris H.M."/>
            <person name="McCann A."/>
            <person name="Guo C."/>
            <person name="Argimon S."/>
            <person name="Zhang W."/>
            <person name="Yang X."/>
            <person name="Jeffery I.B."/>
            <person name="Cooney J.C."/>
            <person name="Kagawa T.F."/>
            <person name="Liu W."/>
            <person name="Song Y."/>
            <person name="Salvetti E."/>
            <person name="Wrobel A."/>
            <person name="Rasinkangas P."/>
            <person name="Parkhill J."/>
            <person name="Rea M.C."/>
            <person name="O'Sullivan O."/>
            <person name="Ritari J."/>
            <person name="Douillard F.P."/>
            <person name="Paul Ross R."/>
            <person name="Yang R."/>
            <person name="Briner A.E."/>
            <person name="Felis G.E."/>
            <person name="de Vos W.M."/>
            <person name="Barrangou R."/>
            <person name="Klaenhammer T.R."/>
            <person name="Caufield P.W."/>
            <person name="Cui Y."/>
            <person name="Zhang H."/>
            <person name="O'Toole P.W."/>
        </authorList>
    </citation>
    <scope>NUCLEOTIDE SEQUENCE [LARGE SCALE GENOMIC DNA]</scope>
    <source>
        <strain evidence="11 12">DSM 23026</strain>
    </source>
</reference>
<gene>
    <name evidence="11" type="ORF">IV88_GL001222</name>
</gene>
<dbReference type="EMBL" id="JQCQ01000004">
    <property type="protein sequence ID" value="KRO25954.1"/>
    <property type="molecule type" value="Genomic_DNA"/>
</dbReference>
<keyword evidence="7" id="KW-0234">DNA repair</keyword>
<dbReference type="InterPro" id="IPR036388">
    <property type="entry name" value="WH-like_DNA-bd_sf"/>
</dbReference>
<evidence type="ECO:0000256" key="3">
    <source>
        <dbReference type="ARBA" id="ARBA00011918"/>
    </source>
</evidence>
<dbReference type="OrthoDB" id="9802228at2"/>
<dbReference type="RefSeq" id="WP_057798065.1">
    <property type="nucleotide sequence ID" value="NZ_BJZZ01000004.1"/>
</dbReference>
<dbReference type="Gene3D" id="1.10.10.10">
    <property type="entry name" value="Winged helix-like DNA-binding domain superfamily/Winged helix DNA-binding domain"/>
    <property type="match status" value="1"/>
</dbReference>
<keyword evidence="12" id="KW-1185">Reference proteome</keyword>
<dbReference type="PANTHER" id="PTHR10815">
    <property type="entry name" value="METHYLATED-DNA--PROTEIN-CYSTEINE METHYLTRANSFERASE"/>
    <property type="match status" value="1"/>
</dbReference>
<evidence type="ECO:0000256" key="8">
    <source>
        <dbReference type="ARBA" id="ARBA00049348"/>
    </source>
</evidence>
<evidence type="ECO:0000313" key="11">
    <source>
        <dbReference type="EMBL" id="KRO25954.1"/>
    </source>
</evidence>
<evidence type="ECO:0000256" key="4">
    <source>
        <dbReference type="ARBA" id="ARBA00022603"/>
    </source>
</evidence>
<protein>
    <recommendedName>
        <fullName evidence="3">methylated-DNA--[protein]-cysteine S-methyltransferase</fullName>
        <ecNumber evidence="3">2.1.1.63</ecNumber>
    </recommendedName>
</protein>
<comment type="caution">
    <text evidence="11">The sequence shown here is derived from an EMBL/GenBank/DDBJ whole genome shotgun (WGS) entry which is preliminary data.</text>
</comment>
<comment type="similarity">
    <text evidence="2">Belongs to the MGMT family.</text>
</comment>
<dbReference type="Pfam" id="PF01035">
    <property type="entry name" value="DNA_binding_1"/>
    <property type="match status" value="1"/>
</dbReference>
<dbReference type="AlphaFoldDB" id="A0A0R2NMA2"/>